<dbReference type="Proteomes" id="UP000243052">
    <property type="component" value="Chromosome v"/>
</dbReference>
<feature type="transmembrane region" description="Helical" evidence="8">
    <location>
        <begin position="41"/>
        <end position="60"/>
    </location>
</feature>
<dbReference type="EMBL" id="CP014245">
    <property type="protein sequence ID" value="AMD21105.1"/>
    <property type="molecule type" value="Genomic_DNA"/>
</dbReference>
<keyword evidence="7 8" id="KW-0472">Membrane</keyword>
<keyword evidence="3 8" id="KW-0813">Transport</keyword>
<evidence type="ECO:0000256" key="6">
    <source>
        <dbReference type="ARBA" id="ARBA00023065"/>
    </source>
</evidence>
<feature type="transmembrane region" description="Helical" evidence="8">
    <location>
        <begin position="372"/>
        <end position="390"/>
    </location>
</feature>
<dbReference type="GO" id="GO:0031410">
    <property type="term" value="C:cytoplasmic vesicle"/>
    <property type="evidence" value="ECO:0007669"/>
    <property type="project" value="TreeGrafter"/>
</dbReference>
<evidence type="ECO:0000256" key="7">
    <source>
        <dbReference type="ARBA" id="ARBA00023136"/>
    </source>
</evidence>
<dbReference type="GO" id="GO:0005385">
    <property type="term" value="F:zinc ion transmembrane transporter activity"/>
    <property type="evidence" value="ECO:0007669"/>
    <property type="project" value="UniProtKB-UniRule"/>
</dbReference>
<feature type="transmembrane region" description="Helical" evidence="8">
    <location>
        <begin position="340"/>
        <end position="360"/>
    </location>
</feature>
<feature type="transmembrane region" description="Helical" evidence="8">
    <location>
        <begin position="264"/>
        <end position="281"/>
    </location>
</feature>
<keyword evidence="8" id="KW-0256">Endoplasmic reticulum</keyword>
<reference evidence="11 12" key="1">
    <citation type="submission" date="2016-01" db="EMBL/GenBank/DDBJ databases">
        <title>Genome sequence of the yeast Holleya sinecauda.</title>
        <authorList>
            <person name="Dietrich F.S."/>
        </authorList>
    </citation>
    <scope>NUCLEOTIDE SEQUENCE [LARGE SCALE GENOMIC DNA]</scope>
    <source>
        <strain evidence="11 12">ATCC 58844</strain>
    </source>
</reference>
<keyword evidence="6 8" id="KW-0406">Ion transport</keyword>
<evidence type="ECO:0000256" key="3">
    <source>
        <dbReference type="ARBA" id="ARBA00022448"/>
    </source>
</evidence>
<dbReference type="InterPro" id="IPR027469">
    <property type="entry name" value="Cation_efflux_TMD_sf"/>
</dbReference>
<evidence type="ECO:0000256" key="4">
    <source>
        <dbReference type="ARBA" id="ARBA00022692"/>
    </source>
</evidence>
<dbReference type="STRING" id="45286.A0A120K2C3"/>
<feature type="compositionally biased region" description="Polar residues" evidence="9">
    <location>
        <begin position="578"/>
        <end position="587"/>
    </location>
</feature>
<dbReference type="SUPFAM" id="SSF161111">
    <property type="entry name" value="Cation efflux protein transmembrane domain-like"/>
    <property type="match status" value="1"/>
</dbReference>
<feature type="transmembrane region" description="Helical" evidence="8">
    <location>
        <begin position="475"/>
        <end position="498"/>
    </location>
</feature>
<evidence type="ECO:0000313" key="12">
    <source>
        <dbReference type="Proteomes" id="UP000243052"/>
    </source>
</evidence>
<dbReference type="InterPro" id="IPR058533">
    <property type="entry name" value="Cation_efflux_TM"/>
</dbReference>
<evidence type="ECO:0000256" key="5">
    <source>
        <dbReference type="ARBA" id="ARBA00022989"/>
    </source>
</evidence>
<evidence type="ECO:0000256" key="1">
    <source>
        <dbReference type="ARBA" id="ARBA00004141"/>
    </source>
</evidence>
<comment type="subcellular location">
    <subcellularLocation>
        <location evidence="8">Endoplasmic reticulum membrane</location>
        <topology evidence="8">Multi-pass membrane protein</topology>
    </subcellularLocation>
    <subcellularLocation>
        <location evidence="1">Membrane</location>
        <topology evidence="1">Multi-pass membrane protein</topology>
    </subcellularLocation>
</comment>
<keyword evidence="5 8" id="KW-1133">Transmembrane helix</keyword>
<feature type="region of interest" description="Disordered" evidence="9">
    <location>
        <begin position="578"/>
        <end position="632"/>
    </location>
</feature>
<comment type="similarity">
    <text evidence="2 8">Belongs to the cation diffusion facilitator (CDF) transporter (TC 2.A.4) family. SLC30A subfamily.</text>
</comment>
<dbReference type="InterPro" id="IPR002524">
    <property type="entry name" value="Cation_efflux"/>
</dbReference>
<evidence type="ECO:0000256" key="8">
    <source>
        <dbReference type="RuleBase" id="RU369017"/>
    </source>
</evidence>
<feature type="transmembrane region" description="Helical" evidence="8">
    <location>
        <begin position="402"/>
        <end position="425"/>
    </location>
</feature>
<dbReference type="GeneID" id="28724381"/>
<dbReference type="OrthoDB" id="78669at2759"/>
<dbReference type="GO" id="GO:0005789">
    <property type="term" value="C:endoplasmic reticulum membrane"/>
    <property type="evidence" value="ECO:0007669"/>
    <property type="project" value="UniProtKB-SubCell"/>
</dbReference>
<dbReference type="Pfam" id="PF01545">
    <property type="entry name" value="Cation_efflux"/>
    <property type="match status" value="1"/>
</dbReference>
<keyword evidence="12" id="KW-1185">Reference proteome</keyword>
<dbReference type="GO" id="GO:0006882">
    <property type="term" value="P:intracellular zinc ion homeostasis"/>
    <property type="evidence" value="ECO:0007669"/>
    <property type="project" value="InterPro"/>
</dbReference>
<feature type="transmembrane region" description="Helical" evidence="8">
    <location>
        <begin position="12"/>
        <end position="29"/>
    </location>
</feature>
<dbReference type="RefSeq" id="XP_017988101.1">
    <property type="nucleotide sequence ID" value="XM_018132618.1"/>
</dbReference>
<feature type="transmembrane region" description="Helical" evidence="8">
    <location>
        <begin position="232"/>
        <end position="252"/>
    </location>
</feature>
<evidence type="ECO:0000256" key="2">
    <source>
        <dbReference type="ARBA" id="ARBA00008873"/>
    </source>
</evidence>
<dbReference type="PANTHER" id="PTHR45755:SF4">
    <property type="entry name" value="ZINC TRANSPORTER 7"/>
    <property type="match status" value="1"/>
</dbReference>
<feature type="domain" description="Cation efflux protein transmembrane" evidence="10">
    <location>
        <begin position="342"/>
        <end position="531"/>
    </location>
</feature>
<accession>A0A120K2C3</accession>
<dbReference type="PANTHER" id="PTHR45755">
    <property type="match status" value="1"/>
</dbReference>
<feature type="transmembrane region" description="Helical" evidence="8">
    <location>
        <begin position="168"/>
        <end position="187"/>
    </location>
</feature>
<keyword evidence="4 8" id="KW-0812">Transmembrane</keyword>
<dbReference type="GO" id="GO:0005794">
    <property type="term" value="C:Golgi apparatus"/>
    <property type="evidence" value="ECO:0007669"/>
    <property type="project" value="TreeGrafter"/>
</dbReference>
<proteinExistence type="inferred from homology"/>
<protein>
    <recommendedName>
        <fullName evidence="8">Zinc transporter</fullName>
    </recommendedName>
</protein>
<dbReference type="NCBIfam" id="TIGR01297">
    <property type="entry name" value="CDF"/>
    <property type="match status" value="1"/>
</dbReference>
<evidence type="ECO:0000313" key="11">
    <source>
        <dbReference type="EMBL" id="AMD21105.1"/>
    </source>
</evidence>
<dbReference type="FunFam" id="1.20.1510.10:FF:000014">
    <property type="entry name" value="Cation efflux protein/ zinc transporter"/>
    <property type="match status" value="1"/>
</dbReference>
<feature type="transmembrane region" description="Helical" evidence="8">
    <location>
        <begin position="193"/>
        <end position="212"/>
    </location>
</feature>
<evidence type="ECO:0000259" key="10">
    <source>
        <dbReference type="Pfam" id="PF01545"/>
    </source>
</evidence>
<feature type="transmembrane region" description="Helical" evidence="8">
    <location>
        <begin position="510"/>
        <end position="527"/>
    </location>
</feature>
<dbReference type="Gene3D" id="1.20.1510.10">
    <property type="entry name" value="Cation efflux protein transmembrane domain"/>
    <property type="match status" value="1"/>
</dbReference>
<feature type="transmembrane region" description="Helical" evidence="8">
    <location>
        <begin position="72"/>
        <end position="91"/>
    </location>
</feature>
<evidence type="ECO:0000256" key="9">
    <source>
        <dbReference type="SAM" id="MobiDB-lite"/>
    </source>
</evidence>
<feature type="compositionally biased region" description="Basic and acidic residues" evidence="9">
    <location>
        <begin position="589"/>
        <end position="616"/>
    </location>
</feature>
<gene>
    <name evidence="11" type="ORF">AW171_hschr53038</name>
</gene>
<feature type="transmembrane region" description="Helical" evidence="8">
    <location>
        <begin position="131"/>
        <end position="148"/>
    </location>
</feature>
<dbReference type="GO" id="GO:1904257">
    <property type="term" value="P:zinc ion import into Golgi lumen"/>
    <property type="evidence" value="ECO:0007669"/>
    <property type="project" value="TreeGrafter"/>
</dbReference>
<dbReference type="AlphaFoldDB" id="A0A120K2C3"/>
<dbReference type="InterPro" id="IPR045316">
    <property type="entry name" value="Msc2-like"/>
</dbReference>
<comment type="function">
    <text evidence="8">Functions as a zinc transporter.</text>
</comment>
<feature type="transmembrane region" description="Helical" evidence="8">
    <location>
        <begin position="445"/>
        <end position="463"/>
    </location>
</feature>
<name>A0A120K2C3_9SACH</name>
<sequence>MSLNQVLTRIPLLLSYPAILLSASLISTYTDASDNDNCLHLALRVLLIPLAASAIVVLITQQVMKSFTKYSAVIFLISLTNALLTEFMGPVQASVLSVTFLQLFSASSVKFQYYIPLPALSLSLNYFESTSYIPTVISYAVLIVLLLWQKKVGMKITSYLNEVKVQKYFFSVLTITLLFGIGALVSFVPTVKINYSMVLVFIGCSIVTLFSFEDITQDILAINKKATIAHEVWKLPYTPSIIGTMSVMLRFLSSNVLSSSYKGALTLILFISMSGILPSIVDQGAPHTVVGYENVDRHCDDVSHHSHSHSHSHVNGKNDDGANSTASILRKLAVSKENRAIFSFLLLNFAFMLVQLLYSFRSKSLGLLSDSLHMALDCTSLLLGLLASVLSKNPSTDKFPFALTYLETLAGFTNGVLLLGIVSGILVEAVGRIVHPITLHGTNELIVVSVMGLLVNIVGLFACDHTGHDHDNENLKGIFLHILADTLGSVGVIVSTLLTKMFGSQVFDPLASIFIALMILLSSIPLLKSTTNGILLKMNDKNHALVKEALTQIASTPGIAGYSTPRFWPATASSGGCHSHSHVNTNMLDHGHEHTHADENEHKHEHELDHELEHSHNHNNSHSCTEKGTVSSSKTSAARKLIGYIHIQHTDGENSTIIKKRVEKIFDNLGITAWIQVEPNESKCWCRATSFQHQAAAH</sequence>
<organism evidence="11 12">
    <name type="scientific">Eremothecium sinecaudum</name>
    <dbReference type="NCBI Taxonomy" id="45286"/>
    <lineage>
        <taxon>Eukaryota</taxon>
        <taxon>Fungi</taxon>
        <taxon>Dikarya</taxon>
        <taxon>Ascomycota</taxon>
        <taxon>Saccharomycotina</taxon>
        <taxon>Saccharomycetes</taxon>
        <taxon>Saccharomycetales</taxon>
        <taxon>Saccharomycetaceae</taxon>
        <taxon>Eremothecium</taxon>
    </lineage>
</organism>